<evidence type="ECO:0000313" key="3">
    <source>
        <dbReference type="EMBL" id="KAJ7046808.1"/>
    </source>
</evidence>
<accession>A0AAD6XBZ7</accession>
<dbReference type="PANTHER" id="PTHR14689:SF0">
    <property type="entry name" value="COILED-COIL DOMAIN-CONTAINING PROTEIN 82"/>
    <property type="match status" value="1"/>
</dbReference>
<dbReference type="GO" id="GO:0005634">
    <property type="term" value="C:nucleus"/>
    <property type="evidence" value="ECO:0007669"/>
    <property type="project" value="TreeGrafter"/>
</dbReference>
<sequence length="460" mass="52057">MPDKGKKKKQTKTQPQTTSTNDRPVGGPKTNPSVAPPRPMRMEVLISMPAHFKRKRTPEPVEIAKDAKADIAPPKPKRRKVVEPSKKADETRKTKARKPLEPNSKESSPPLKRRVKRPQQILSSDDETCSGDEVESEHIIEDRLRARKPSVKDLALLKLKNKREKKPAPEPEAEESDDSESERDSLFDGSSSDDSVGSSDFIVEDDGSALALLPKQFRMEAHEGLSHQFKKIFQFMVHLAVRQQSQVRQAFMKDKLENDDYFSIPFSAARRRISSLRASLASQRWQPAFIANLEKYPKLIVNNLPSKSFMPVCDACRINGRQGCRMGTLGGTPYKAMGFRDTDVGAPEVQFYLGRFCSERVEVFHQLCHWEYELFQVVLAEVDQLREADQAAGILDDRGKFVPIKYIDRKEPPKDVNDADAIFDWLSNRALVDIEWAKIKELLKTAENVDSASKSGIKTD</sequence>
<dbReference type="AlphaFoldDB" id="A0AAD6XBZ7"/>
<gene>
    <name evidence="3" type="ORF">C8F04DRAFT_1061804</name>
</gene>
<dbReference type="PANTHER" id="PTHR14689">
    <property type="entry name" value="PHORBOL-ESTER_DAG-TYPE DOMAIN-CONTAINING PROTEIN"/>
    <property type="match status" value="1"/>
</dbReference>
<feature type="compositionally biased region" description="Acidic residues" evidence="1">
    <location>
        <begin position="124"/>
        <end position="135"/>
    </location>
</feature>
<feature type="compositionally biased region" description="Basic and acidic residues" evidence="1">
    <location>
        <begin position="81"/>
        <end position="104"/>
    </location>
</feature>
<dbReference type="Pfam" id="PF13926">
    <property type="entry name" value="DUF4211"/>
    <property type="match status" value="1"/>
</dbReference>
<dbReference type="Proteomes" id="UP001218188">
    <property type="component" value="Unassembled WGS sequence"/>
</dbReference>
<keyword evidence="4" id="KW-1185">Reference proteome</keyword>
<dbReference type="InterPro" id="IPR025451">
    <property type="entry name" value="DUF4211"/>
</dbReference>
<organism evidence="3 4">
    <name type="scientific">Mycena alexandri</name>
    <dbReference type="NCBI Taxonomy" id="1745969"/>
    <lineage>
        <taxon>Eukaryota</taxon>
        <taxon>Fungi</taxon>
        <taxon>Dikarya</taxon>
        <taxon>Basidiomycota</taxon>
        <taxon>Agaricomycotina</taxon>
        <taxon>Agaricomycetes</taxon>
        <taxon>Agaricomycetidae</taxon>
        <taxon>Agaricales</taxon>
        <taxon>Marasmiineae</taxon>
        <taxon>Mycenaceae</taxon>
        <taxon>Mycena</taxon>
    </lineage>
</organism>
<feature type="compositionally biased region" description="Acidic residues" evidence="1">
    <location>
        <begin position="171"/>
        <end position="181"/>
    </location>
</feature>
<feature type="compositionally biased region" description="Basic residues" evidence="1">
    <location>
        <begin position="1"/>
        <end position="11"/>
    </location>
</feature>
<feature type="domain" description="DUF4211" evidence="2">
    <location>
        <begin position="200"/>
        <end position="335"/>
    </location>
</feature>
<feature type="compositionally biased region" description="Low complexity" evidence="1">
    <location>
        <begin position="187"/>
        <end position="199"/>
    </location>
</feature>
<evidence type="ECO:0000259" key="2">
    <source>
        <dbReference type="Pfam" id="PF13926"/>
    </source>
</evidence>
<comment type="caution">
    <text evidence="3">The sequence shown here is derived from an EMBL/GenBank/DDBJ whole genome shotgun (WGS) entry which is preliminary data.</text>
</comment>
<feature type="compositionally biased region" description="Basic and acidic residues" evidence="1">
    <location>
        <begin position="57"/>
        <end position="69"/>
    </location>
</feature>
<evidence type="ECO:0000256" key="1">
    <source>
        <dbReference type="SAM" id="MobiDB-lite"/>
    </source>
</evidence>
<name>A0AAD6XBZ7_9AGAR</name>
<evidence type="ECO:0000313" key="4">
    <source>
        <dbReference type="Proteomes" id="UP001218188"/>
    </source>
</evidence>
<reference evidence="3" key="1">
    <citation type="submission" date="2023-03" db="EMBL/GenBank/DDBJ databases">
        <title>Massive genome expansion in bonnet fungi (Mycena s.s.) driven by repeated elements and novel gene families across ecological guilds.</title>
        <authorList>
            <consortium name="Lawrence Berkeley National Laboratory"/>
            <person name="Harder C.B."/>
            <person name="Miyauchi S."/>
            <person name="Viragh M."/>
            <person name="Kuo A."/>
            <person name="Thoen E."/>
            <person name="Andreopoulos B."/>
            <person name="Lu D."/>
            <person name="Skrede I."/>
            <person name="Drula E."/>
            <person name="Henrissat B."/>
            <person name="Morin E."/>
            <person name="Kohler A."/>
            <person name="Barry K."/>
            <person name="LaButti K."/>
            <person name="Morin E."/>
            <person name="Salamov A."/>
            <person name="Lipzen A."/>
            <person name="Mereny Z."/>
            <person name="Hegedus B."/>
            <person name="Baldrian P."/>
            <person name="Stursova M."/>
            <person name="Weitz H."/>
            <person name="Taylor A."/>
            <person name="Grigoriev I.V."/>
            <person name="Nagy L.G."/>
            <person name="Martin F."/>
            <person name="Kauserud H."/>
        </authorList>
    </citation>
    <scope>NUCLEOTIDE SEQUENCE</scope>
    <source>
        <strain evidence="3">CBHHK200</strain>
    </source>
</reference>
<feature type="region of interest" description="Disordered" evidence="1">
    <location>
        <begin position="1"/>
        <end position="138"/>
    </location>
</feature>
<dbReference type="EMBL" id="JARJCM010000002">
    <property type="protein sequence ID" value="KAJ7046808.1"/>
    <property type="molecule type" value="Genomic_DNA"/>
</dbReference>
<protein>
    <recommendedName>
        <fullName evidence="2">DUF4211 domain-containing protein</fullName>
    </recommendedName>
</protein>
<feature type="region of interest" description="Disordered" evidence="1">
    <location>
        <begin position="158"/>
        <end position="199"/>
    </location>
</feature>
<proteinExistence type="predicted"/>